<dbReference type="KEGG" id="vg:12979879"/>
<evidence type="ECO:0000313" key="2">
    <source>
        <dbReference type="Proteomes" id="UP000002874"/>
    </source>
</evidence>
<dbReference type="RefSeq" id="YP_006383255.1">
    <property type="nucleotide sequence ID" value="NC_017974.1"/>
</dbReference>
<name>I1TRT2_9CAUD</name>
<protein>
    <submittedName>
        <fullName evidence="1">Uncharacterized protein</fullName>
    </submittedName>
</protein>
<proteinExistence type="predicted"/>
<keyword evidence="2" id="KW-1185">Reference proteome</keyword>
<dbReference type="Proteomes" id="UP000002874">
    <property type="component" value="Segment"/>
</dbReference>
<dbReference type="GeneID" id="12979879"/>
<accession>I1TRT2</accession>
<dbReference type="OrthoDB" id="25668at10239"/>
<gene>
    <name evidence="1" type="ORF">CR3_240</name>
</gene>
<sequence>MSTEMKWRDLALQFDGHRMQALCFLKQILNALPETEFPEAREFIKAGPIPGEEILRQRIENIAKGDTK</sequence>
<evidence type="ECO:0000313" key="1">
    <source>
        <dbReference type="EMBL" id="AFH21405.1"/>
    </source>
</evidence>
<organism evidence="1 2">
    <name type="scientific">Cronobacter phage CR3</name>
    <dbReference type="NCBI Taxonomy" id="1162295"/>
    <lineage>
        <taxon>Viruses</taxon>
        <taxon>Duplodnaviria</taxon>
        <taxon>Heunggongvirae</taxon>
        <taxon>Uroviricota</taxon>
        <taxon>Caudoviricetes</taxon>
        <taxon>Vequintavirinae</taxon>
        <taxon>Certrevirus</taxon>
        <taxon>Certrevirus CR3</taxon>
    </lineage>
</organism>
<reference evidence="1 2" key="1">
    <citation type="journal article" date="2012" name="J. Virol.">
        <title>Complete Genome Sequence of Cronobacter sakazakii Bacteriophage CR3.</title>
        <authorList>
            <person name="Shin H."/>
            <person name="Lee J.H."/>
            <person name="Kim Y."/>
            <person name="Ryu S."/>
        </authorList>
    </citation>
    <scope>NUCLEOTIDE SEQUENCE [LARGE SCALE GENOMIC DNA]</scope>
</reference>
<dbReference type="EMBL" id="JQ691612">
    <property type="protein sequence ID" value="AFH21405.1"/>
    <property type="molecule type" value="Genomic_DNA"/>
</dbReference>